<evidence type="ECO:0000256" key="1">
    <source>
        <dbReference type="SAM" id="SignalP"/>
    </source>
</evidence>
<dbReference type="EMBL" id="MFZF01000016">
    <property type="protein sequence ID" value="OGK16452.1"/>
    <property type="molecule type" value="Genomic_DNA"/>
</dbReference>
<dbReference type="Proteomes" id="UP000178372">
    <property type="component" value="Unassembled WGS sequence"/>
</dbReference>
<comment type="caution">
    <text evidence="2">The sequence shown here is derived from an EMBL/GenBank/DDBJ whole genome shotgun (WGS) entry which is preliminary data.</text>
</comment>
<feature type="chain" id="PRO_5009529161" description="DUF5666 domain-containing protein" evidence="1">
    <location>
        <begin position="24"/>
        <end position="228"/>
    </location>
</feature>
<sequence>MKRTLFFFISILVFIRLSNITFAQEVSMTPIPTKSSPENNLLNDQIRRLKEKIATKVAEISKNSKQVVAGSVQTVDETGFTVVSEDKTIKILVDSEVTVYKNIVSDKKITLKNLKKSNYVVITGVMLNNEFSAEIVYLQPRYELLAGQINNVEKKGYFIEVTTLDQETITVDIEQSTIQKMVSTTDFSVGKSGFANYKIGDYIQLVIPKREKDAIRASAIRTLIIGGL</sequence>
<evidence type="ECO:0000313" key="2">
    <source>
        <dbReference type="EMBL" id="OGK16452.1"/>
    </source>
</evidence>
<evidence type="ECO:0000313" key="3">
    <source>
        <dbReference type="Proteomes" id="UP000178372"/>
    </source>
</evidence>
<organism evidence="2 3">
    <name type="scientific">Candidatus Roizmanbacteria bacterium RIFCSPHIGHO2_01_FULL_39_12b</name>
    <dbReference type="NCBI Taxonomy" id="1802030"/>
    <lineage>
        <taxon>Bacteria</taxon>
        <taxon>Candidatus Roizmaniibacteriota</taxon>
    </lineage>
</organism>
<accession>A0A1F7GCZ7</accession>
<keyword evidence="1" id="KW-0732">Signal</keyword>
<gene>
    <name evidence="2" type="ORF">A2690_03840</name>
</gene>
<evidence type="ECO:0008006" key="4">
    <source>
        <dbReference type="Google" id="ProtNLM"/>
    </source>
</evidence>
<dbReference type="AlphaFoldDB" id="A0A1F7GCZ7"/>
<reference evidence="2 3" key="1">
    <citation type="journal article" date="2016" name="Nat. Commun.">
        <title>Thousands of microbial genomes shed light on interconnected biogeochemical processes in an aquifer system.</title>
        <authorList>
            <person name="Anantharaman K."/>
            <person name="Brown C.T."/>
            <person name="Hug L.A."/>
            <person name="Sharon I."/>
            <person name="Castelle C.J."/>
            <person name="Probst A.J."/>
            <person name="Thomas B.C."/>
            <person name="Singh A."/>
            <person name="Wilkins M.J."/>
            <person name="Karaoz U."/>
            <person name="Brodie E.L."/>
            <person name="Williams K.H."/>
            <person name="Hubbard S.S."/>
            <person name="Banfield J.F."/>
        </authorList>
    </citation>
    <scope>NUCLEOTIDE SEQUENCE [LARGE SCALE GENOMIC DNA]</scope>
</reference>
<proteinExistence type="predicted"/>
<feature type="signal peptide" evidence="1">
    <location>
        <begin position="1"/>
        <end position="23"/>
    </location>
</feature>
<name>A0A1F7GCZ7_9BACT</name>
<protein>
    <recommendedName>
        <fullName evidence="4">DUF5666 domain-containing protein</fullName>
    </recommendedName>
</protein>